<dbReference type="InParanoid" id="B0DYJ6"/>
<feature type="region of interest" description="Disordered" evidence="1">
    <location>
        <begin position="247"/>
        <end position="266"/>
    </location>
</feature>
<dbReference type="OrthoDB" id="10266696at2759"/>
<name>B0DYJ6_LACBS</name>
<feature type="compositionally biased region" description="Polar residues" evidence="1">
    <location>
        <begin position="178"/>
        <end position="192"/>
    </location>
</feature>
<organism evidence="3">
    <name type="scientific">Laccaria bicolor (strain S238N-H82 / ATCC MYA-4686)</name>
    <name type="common">Bicoloured deceiver</name>
    <name type="synonym">Laccaria laccata var. bicolor</name>
    <dbReference type="NCBI Taxonomy" id="486041"/>
    <lineage>
        <taxon>Eukaryota</taxon>
        <taxon>Fungi</taxon>
        <taxon>Dikarya</taxon>
        <taxon>Basidiomycota</taxon>
        <taxon>Agaricomycotina</taxon>
        <taxon>Agaricomycetes</taxon>
        <taxon>Agaricomycetidae</taxon>
        <taxon>Agaricales</taxon>
        <taxon>Agaricineae</taxon>
        <taxon>Hydnangiaceae</taxon>
        <taxon>Laccaria</taxon>
    </lineage>
</organism>
<dbReference type="AlphaFoldDB" id="B0DYJ6"/>
<feature type="compositionally biased region" description="Polar residues" evidence="1">
    <location>
        <begin position="161"/>
        <end position="171"/>
    </location>
</feature>
<sequence>MVSLFILFSKMESFIRSKYESRRWALDGLPPVDPSVLENASSAAIPDPSSSQIPEQTQPKSVTSTRPSHATISSISRQSNVAINPPPQHHQLLSAGYSNRQPNTTSADSSVPQPVHHESTLQTNIPQNDLFSLDFHAPPPVNNAPVQQVKKDFKQDILSLFSSPPGATQPATAGFGHYNNTPVTASSSPWGSIQPQQPNVVGAWGASSAWTGPSAPDLPNTVWANSPQHQQASLLNTSNVWDGMNFGPPAQQQSQSTFSEPFSATPVHKKDDVFGDLWGDFK</sequence>
<keyword evidence="3" id="KW-1185">Reference proteome</keyword>
<evidence type="ECO:0000313" key="2">
    <source>
        <dbReference type="EMBL" id="EDR00305.1"/>
    </source>
</evidence>
<feature type="region of interest" description="Disordered" evidence="1">
    <location>
        <begin position="161"/>
        <end position="192"/>
    </location>
</feature>
<dbReference type="HOGENOM" id="CLU_023062_3_0_1"/>
<accession>B0DYJ6</accession>
<feature type="compositionally biased region" description="Low complexity" evidence="1">
    <location>
        <begin position="40"/>
        <end position="54"/>
    </location>
</feature>
<gene>
    <name evidence="2" type="ORF">LACBIDRAFT_314435</name>
</gene>
<dbReference type="GeneID" id="6084706"/>
<reference evidence="2 3" key="1">
    <citation type="journal article" date="2008" name="Nature">
        <title>The genome of Laccaria bicolor provides insights into mycorrhizal symbiosis.</title>
        <authorList>
            <person name="Martin F."/>
            <person name="Aerts A."/>
            <person name="Ahren D."/>
            <person name="Brun A."/>
            <person name="Danchin E.G.J."/>
            <person name="Duchaussoy F."/>
            <person name="Gibon J."/>
            <person name="Kohler A."/>
            <person name="Lindquist E."/>
            <person name="Pereda V."/>
            <person name="Salamov A."/>
            <person name="Shapiro H.J."/>
            <person name="Wuyts J."/>
            <person name="Blaudez D."/>
            <person name="Buee M."/>
            <person name="Brokstein P."/>
            <person name="Canbaeck B."/>
            <person name="Cohen D."/>
            <person name="Courty P.E."/>
            <person name="Coutinho P.M."/>
            <person name="Delaruelle C."/>
            <person name="Detter J.C."/>
            <person name="Deveau A."/>
            <person name="DiFazio S."/>
            <person name="Duplessis S."/>
            <person name="Fraissinet-Tachet L."/>
            <person name="Lucic E."/>
            <person name="Frey-Klett P."/>
            <person name="Fourrey C."/>
            <person name="Feussner I."/>
            <person name="Gay G."/>
            <person name="Grimwood J."/>
            <person name="Hoegger P.J."/>
            <person name="Jain P."/>
            <person name="Kilaru S."/>
            <person name="Labbe J."/>
            <person name="Lin Y.C."/>
            <person name="Legue V."/>
            <person name="Le Tacon F."/>
            <person name="Marmeisse R."/>
            <person name="Melayah D."/>
            <person name="Montanini B."/>
            <person name="Muratet M."/>
            <person name="Nehls U."/>
            <person name="Niculita-Hirzel H."/>
            <person name="Oudot-Le Secq M.P."/>
            <person name="Peter M."/>
            <person name="Quesneville H."/>
            <person name="Rajashekar B."/>
            <person name="Reich M."/>
            <person name="Rouhier N."/>
            <person name="Schmutz J."/>
            <person name="Yin T."/>
            <person name="Chalot M."/>
            <person name="Henrissat B."/>
            <person name="Kuees U."/>
            <person name="Lucas S."/>
            <person name="Van de Peer Y."/>
            <person name="Podila G.K."/>
            <person name="Polle A."/>
            <person name="Pukkila P.J."/>
            <person name="Richardson P.M."/>
            <person name="Rouze P."/>
            <person name="Sanders I.R."/>
            <person name="Stajich J.E."/>
            <person name="Tunlid A."/>
            <person name="Tuskan G."/>
            <person name="Grigoriev I.V."/>
        </authorList>
    </citation>
    <scope>NUCLEOTIDE SEQUENCE [LARGE SCALE GENOMIC DNA]</scope>
    <source>
        <strain evidence="3">S238N-H82 / ATCC MYA-4686</strain>
    </source>
</reference>
<dbReference type="Proteomes" id="UP000001194">
    <property type="component" value="Unassembled WGS sequence"/>
</dbReference>
<feature type="compositionally biased region" description="Polar residues" evidence="1">
    <location>
        <begin position="250"/>
        <end position="262"/>
    </location>
</feature>
<feature type="compositionally biased region" description="Polar residues" evidence="1">
    <location>
        <begin position="55"/>
        <end position="82"/>
    </location>
</feature>
<dbReference type="EMBL" id="DS547151">
    <property type="protein sequence ID" value="EDR00305.1"/>
    <property type="molecule type" value="Genomic_DNA"/>
</dbReference>
<feature type="compositionally biased region" description="Polar residues" evidence="1">
    <location>
        <begin position="96"/>
        <end position="112"/>
    </location>
</feature>
<proteinExistence type="predicted"/>
<dbReference type="RefSeq" id="XP_001889057.1">
    <property type="nucleotide sequence ID" value="XM_001889022.1"/>
</dbReference>
<evidence type="ECO:0000256" key="1">
    <source>
        <dbReference type="SAM" id="MobiDB-lite"/>
    </source>
</evidence>
<protein>
    <submittedName>
        <fullName evidence="2">Predicted protein</fullName>
    </submittedName>
</protein>
<evidence type="ECO:0000313" key="3">
    <source>
        <dbReference type="Proteomes" id="UP000001194"/>
    </source>
</evidence>
<dbReference type="KEGG" id="lbc:LACBIDRAFT_314435"/>
<feature type="region of interest" description="Disordered" evidence="1">
    <location>
        <begin position="37"/>
        <end position="119"/>
    </location>
</feature>